<reference evidence="2" key="1">
    <citation type="submission" date="2023-10" db="EMBL/GenBank/DDBJ databases">
        <authorList>
            <person name="Chen Y."/>
            <person name="Shah S."/>
            <person name="Dougan E. K."/>
            <person name="Thang M."/>
            <person name="Chan C."/>
        </authorList>
    </citation>
    <scope>NUCLEOTIDE SEQUENCE [LARGE SCALE GENOMIC DNA]</scope>
</reference>
<evidence type="ECO:0000313" key="2">
    <source>
        <dbReference type="EMBL" id="CAK0827605.1"/>
    </source>
</evidence>
<comment type="caution">
    <text evidence="2">The sequence shown here is derived from an EMBL/GenBank/DDBJ whole genome shotgun (WGS) entry which is preliminary data.</text>
</comment>
<feature type="compositionally biased region" description="Basic and acidic residues" evidence="1">
    <location>
        <begin position="18"/>
        <end position="33"/>
    </location>
</feature>
<organism evidence="2 3">
    <name type="scientific">Prorocentrum cordatum</name>
    <dbReference type="NCBI Taxonomy" id="2364126"/>
    <lineage>
        <taxon>Eukaryota</taxon>
        <taxon>Sar</taxon>
        <taxon>Alveolata</taxon>
        <taxon>Dinophyceae</taxon>
        <taxon>Prorocentrales</taxon>
        <taxon>Prorocentraceae</taxon>
        <taxon>Prorocentrum</taxon>
    </lineage>
</organism>
<accession>A0ABN9S6W7</accession>
<feature type="region of interest" description="Disordered" evidence="1">
    <location>
        <begin position="1"/>
        <end position="33"/>
    </location>
</feature>
<name>A0ABN9S6W7_9DINO</name>
<dbReference type="Proteomes" id="UP001189429">
    <property type="component" value="Unassembled WGS sequence"/>
</dbReference>
<evidence type="ECO:0000313" key="3">
    <source>
        <dbReference type="Proteomes" id="UP001189429"/>
    </source>
</evidence>
<gene>
    <name evidence="2" type="ORF">PCOR1329_LOCUS27108</name>
</gene>
<sequence length="183" mass="19850">MRRRVDLIGNVPGSASGSEREREREREKERTHQKGIDWKGISLTRHAFNDHNHCDLTAMLGDVSHNENDGSVDQIAVGNLLGPGIEVASLPELGPGGSWSTCTNGCHTDPPRDVAHVQFRSRIAFKLVWCPPDFESFVLVDDAGGLLARGRPGGALPQEGLRAANYALVRGSKYAKEAEAAVE</sequence>
<dbReference type="EMBL" id="CAUYUJ010009779">
    <property type="protein sequence ID" value="CAK0827605.1"/>
    <property type="molecule type" value="Genomic_DNA"/>
</dbReference>
<keyword evidence="3" id="KW-1185">Reference proteome</keyword>
<proteinExistence type="predicted"/>
<protein>
    <submittedName>
        <fullName evidence="2">Uncharacterized protein</fullName>
    </submittedName>
</protein>
<evidence type="ECO:0000256" key="1">
    <source>
        <dbReference type="SAM" id="MobiDB-lite"/>
    </source>
</evidence>